<keyword evidence="9" id="KW-1185">Reference proteome</keyword>
<feature type="transmembrane region" description="Helical" evidence="6">
    <location>
        <begin position="430"/>
        <end position="450"/>
    </location>
</feature>
<dbReference type="PANTHER" id="PTHR30619">
    <property type="entry name" value="DNA INTERNALIZATION/COMPETENCE PROTEIN COMEC/REC2"/>
    <property type="match status" value="1"/>
</dbReference>
<comment type="subcellular location">
    <subcellularLocation>
        <location evidence="1">Cell membrane</location>
        <topology evidence="1">Multi-pass membrane protein</topology>
    </subcellularLocation>
</comment>
<feature type="transmembrane region" description="Helical" evidence="6">
    <location>
        <begin position="299"/>
        <end position="328"/>
    </location>
</feature>
<keyword evidence="2" id="KW-1003">Cell membrane</keyword>
<evidence type="ECO:0000256" key="2">
    <source>
        <dbReference type="ARBA" id="ARBA00022475"/>
    </source>
</evidence>
<comment type="caution">
    <text evidence="8">The sequence shown here is derived from an EMBL/GenBank/DDBJ whole genome shotgun (WGS) entry which is preliminary data.</text>
</comment>
<feature type="transmembrane region" description="Helical" evidence="6">
    <location>
        <begin position="363"/>
        <end position="382"/>
    </location>
</feature>
<dbReference type="GO" id="GO:0005886">
    <property type="term" value="C:plasma membrane"/>
    <property type="evidence" value="ECO:0007669"/>
    <property type="project" value="UniProtKB-SubCell"/>
</dbReference>
<feature type="transmembrane region" description="Helical" evidence="6">
    <location>
        <begin position="456"/>
        <end position="471"/>
    </location>
</feature>
<feature type="transmembrane region" description="Helical" evidence="6">
    <location>
        <begin position="394"/>
        <end position="418"/>
    </location>
</feature>
<keyword evidence="5 6" id="KW-0472">Membrane</keyword>
<dbReference type="Pfam" id="PF03772">
    <property type="entry name" value="Competence"/>
    <property type="match status" value="1"/>
</dbReference>
<feature type="transmembrane region" description="Helical" evidence="6">
    <location>
        <begin position="229"/>
        <end position="255"/>
    </location>
</feature>
<evidence type="ECO:0000256" key="5">
    <source>
        <dbReference type="ARBA" id="ARBA00023136"/>
    </source>
</evidence>
<feature type="transmembrane region" description="Helical" evidence="6">
    <location>
        <begin position="267"/>
        <end position="287"/>
    </location>
</feature>
<evidence type="ECO:0000313" key="8">
    <source>
        <dbReference type="EMBL" id="RBP84643.1"/>
    </source>
</evidence>
<reference evidence="8 9" key="1">
    <citation type="submission" date="2018-06" db="EMBL/GenBank/DDBJ databases">
        <title>Genomic Encyclopedia of Type Strains, Phase III (KMG-III): the genomes of soil and plant-associated and newly described type strains.</title>
        <authorList>
            <person name="Whitman W."/>
        </authorList>
    </citation>
    <scope>NUCLEOTIDE SEQUENCE [LARGE SCALE GENOMIC DNA]</scope>
    <source>
        <strain evidence="8 9">CECT 7377</strain>
    </source>
</reference>
<feature type="transmembrane region" description="Helical" evidence="6">
    <location>
        <begin position="27"/>
        <end position="54"/>
    </location>
</feature>
<evidence type="ECO:0000256" key="1">
    <source>
        <dbReference type="ARBA" id="ARBA00004651"/>
    </source>
</evidence>
<evidence type="ECO:0000256" key="3">
    <source>
        <dbReference type="ARBA" id="ARBA00022692"/>
    </source>
</evidence>
<feature type="transmembrane region" description="Helical" evidence="6">
    <location>
        <begin position="478"/>
        <end position="495"/>
    </location>
</feature>
<dbReference type="Proteomes" id="UP000252792">
    <property type="component" value="Unassembled WGS sequence"/>
</dbReference>
<dbReference type="OrthoDB" id="9761531at2"/>
<dbReference type="PANTHER" id="PTHR30619:SF1">
    <property type="entry name" value="RECOMBINATION PROTEIN 2"/>
    <property type="match status" value="1"/>
</dbReference>
<evidence type="ECO:0000256" key="4">
    <source>
        <dbReference type="ARBA" id="ARBA00022989"/>
    </source>
</evidence>
<dbReference type="EMBL" id="QNSE01000003">
    <property type="protein sequence ID" value="RBP84643.1"/>
    <property type="molecule type" value="Genomic_DNA"/>
</dbReference>
<dbReference type="NCBIfam" id="TIGR00360">
    <property type="entry name" value="ComEC_N-term"/>
    <property type="match status" value="1"/>
</dbReference>
<dbReference type="InterPro" id="IPR004477">
    <property type="entry name" value="ComEC_N"/>
</dbReference>
<dbReference type="AlphaFoldDB" id="A0A366JCE4"/>
<evidence type="ECO:0000256" key="6">
    <source>
        <dbReference type="SAM" id="Phobius"/>
    </source>
</evidence>
<feature type="domain" description="ComEC/Rec2-related protein" evidence="7">
    <location>
        <begin position="208"/>
        <end position="465"/>
    </location>
</feature>
<feature type="transmembrane region" description="Helical" evidence="6">
    <location>
        <begin position="334"/>
        <end position="351"/>
    </location>
</feature>
<gene>
    <name evidence="8" type="ORF">DFP80_103113</name>
</gene>
<name>A0A366JCE4_9GAMM</name>
<keyword evidence="3 6" id="KW-0812">Transmembrane</keyword>
<dbReference type="RefSeq" id="WP_113915557.1">
    <property type="nucleotide sequence ID" value="NZ_QNSE01000003.1"/>
</dbReference>
<dbReference type="InterPro" id="IPR052159">
    <property type="entry name" value="Competence_DNA_uptake"/>
</dbReference>
<protein>
    <submittedName>
        <fullName evidence="8">Competence protein ComEC</fullName>
    </submittedName>
</protein>
<evidence type="ECO:0000259" key="7">
    <source>
        <dbReference type="Pfam" id="PF03772"/>
    </source>
</evidence>
<accession>A0A366JCE4</accession>
<organism evidence="8 9">
    <name type="scientific">Marinomonas rhizomae</name>
    <dbReference type="NCBI Taxonomy" id="491948"/>
    <lineage>
        <taxon>Bacteria</taxon>
        <taxon>Pseudomonadati</taxon>
        <taxon>Pseudomonadota</taxon>
        <taxon>Gammaproteobacteria</taxon>
        <taxon>Oceanospirillales</taxon>
        <taxon>Oceanospirillaceae</taxon>
        <taxon>Marinomonas</taxon>
    </lineage>
</organism>
<evidence type="ECO:0000313" key="9">
    <source>
        <dbReference type="Proteomes" id="UP000252792"/>
    </source>
</evidence>
<sequence>MLLSSLSILMGAILVPSDYLWVYSTHIILTCLYLICSKRLIVLFLTLLSLIFVINSEFLPTSPLPLQTGYLVWVDFEKRLLIYEKNEQSKNHSLPEGLVSIVYVSNTGQRKTIDNFFLTVCDDSISYSARLHSVQRGEITSILLPDKQGPWWLKQLYIKKHAAQLNIRFLNEGLHGIGENHFSLRDQLFNKLDEVFGSFHSWRFSKALLLGQDDLWSERDTWIIRTLGLAHLFVVSGLHTGFMFAIGCLLSKAVWQLLPNKIILSGLTRWQCDVFVIMPLLFMYAYITNWGEPVVRASIMLSVYLCARMLAIKASPYGIITLALWLVLLANPRAVLSPGLWLSFSMVYLLIGYCQTSTKLPRLFMVQIMLSTASMVLILGWQEAISSASILVNVVLIPFAAFLWFPIALLSCAEALLIGSAYSYQLLDAVLYYIIMSVEWTAFQIPLLFFESFTSSLPRWIMLLLIGYWVFQSPLKRGVFSAIGIWCVLFLPMLVGTSSADVMLMNRSNKLIISDRSKILIDESWAGADFSRLMFGSYLDVDRQHAYMLAPHDIKDLTAQSLLDHDIKWIMLKREVPLQTTTMLEALNVDWLVIPNGESLAFHFQNNHVLLRHSSCIYSFFLLKSDTCKRVEKLESVLNYLQT</sequence>
<keyword evidence="4 6" id="KW-1133">Transmembrane helix</keyword>
<proteinExistence type="predicted"/>